<keyword evidence="4" id="KW-1185">Reference proteome</keyword>
<evidence type="ECO:0000313" key="4">
    <source>
        <dbReference type="Proteomes" id="UP000245523"/>
    </source>
</evidence>
<feature type="region of interest" description="Disordered" evidence="1">
    <location>
        <begin position="21"/>
        <end position="53"/>
    </location>
</feature>
<gene>
    <name evidence="3" type="ORF">B0H50_10186</name>
</gene>
<dbReference type="EMBL" id="QGHD01000001">
    <property type="protein sequence ID" value="PWL04075.1"/>
    <property type="molecule type" value="Genomic_DNA"/>
</dbReference>
<feature type="signal peptide" evidence="2">
    <location>
        <begin position="1"/>
        <end position="18"/>
    </location>
</feature>
<evidence type="ECO:0000313" key="3">
    <source>
        <dbReference type="EMBL" id="PWL04075.1"/>
    </source>
</evidence>
<evidence type="ECO:0008006" key="5">
    <source>
        <dbReference type="Google" id="ProtNLM"/>
    </source>
</evidence>
<keyword evidence="2" id="KW-0732">Signal</keyword>
<evidence type="ECO:0000256" key="1">
    <source>
        <dbReference type="SAM" id="MobiDB-lite"/>
    </source>
</evidence>
<accession>A0ABX5LNQ6</accession>
<sequence>MKKIFALSTALVAGLFVACDDSSSASDDESSSSVKAESSSSAKDESSSSVAADDCVLEEEGVKILLPTEGAELKIGDTVTVKFVANYANAGGFRVLYKKNADDKGTDLFETSIGDEAPDGKSCTTEKAVLKSDLVSASDEAILRVQTYNVPKIRGDVNIVVKE</sequence>
<dbReference type="RefSeq" id="WP_106197489.1">
    <property type="nucleotide sequence ID" value="NZ_JAXEIU010000026.1"/>
</dbReference>
<dbReference type="PROSITE" id="PS51257">
    <property type="entry name" value="PROKAR_LIPOPROTEIN"/>
    <property type="match status" value="1"/>
</dbReference>
<organism evidence="3 4">
    <name type="scientific">Hallerella porci</name>
    <dbReference type="NCBI Taxonomy" id="1945871"/>
    <lineage>
        <taxon>Bacteria</taxon>
        <taxon>Pseudomonadati</taxon>
        <taxon>Fibrobacterota</taxon>
        <taxon>Fibrobacteria</taxon>
        <taxon>Fibrobacterales</taxon>
        <taxon>Fibrobacteraceae</taxon>
        <taxon>Hallerella</taxon>
    </lineage>
</organism>
<comment type="caution">
    <text evidence="3">The sequence shown here is derived from an EMBL/GenBank/DDBJ whole genome shotgun (WGS) entry which is preliminary data.</text>
</comment>
<feature type="chain" id="PRO_5046601405" description="Lipoprotein" evidence="2">
    <location>
        <begin position="19"/>
        <end position="163"/>
    </location>
</feature>
<reference evidence="3 4" key="1">
    <citation type="submission" date="2018-05" db="EMBL/GenBank/DDBJ databases">
        <title>Animal gut microbial communities from fecal samples from Wisconsin, USA.</title>
        <authorList>
            <person name="Neumann A."/>
        </authorList>
    </citation>
    <scope>NUCLEOTIDE SEQUENCE [LARGE SCALE GENOMIC DNA]</scope>
    <source>
        <strain evidence="3 4">UWS4</strain>
    </source>
</reference>
<proteinExistence type="predicted"/>
<dbReference type="Proteomes" id="UP000245523">
    <property type="component" value="Unassembled WGS sequence"/>
</dbReference>
<protein>
    <recommendedName>
        <fullName evidence="5">Lipoprotein</fullName>
    </recommendedName>
</protein>
<evidence type="ECO:0000256" key="2">
    <source>
        <dbReference type="SAM" id="SignalP"/>
    </source>
</evidence>
<name>A0ABX5LNQ6_9BACT</name>